<evidence type="ECO:0000313" key="2">
    <source>
        <dbReference type="Proteomes" id="UP000076023"/>
    </source>
</evidence>
<keyword evidence="2" id="KW-1185">Reference proteome</keyword>
<gene>
    <name evidence="1" type="ORF">TSACC_263</name>
</gene>
<dbReference type="InParanoid" id="A0A146G1D2"/>
<reference evidence="2" key="1">
    <citation type="journal article" date="2017" name="Genome Announc.">
        <title>Draft Genome Sequence of Terrimicrobium sacchariphilum NM-5T, a Facultative Anaerobic Soil Bacterium of the Class Spartobacteria.</title>
        <authorList>
            <person name="Qiu Y.L."/>
            <person name="Tourlousse D.M."/>
            <person name="Matsuura N."/>
            <person name="Ohashi A."/>
            <person name="Sekiguchi Y."/>
        </authorList>
    </citation>
    <scope>NUCLEOTIDE SEQUENCE [LARGE SCALE GENOMIC DNA]</scope>
    <source>
        <strain evidence="2">NM-5</strain>
    </source>
</reference>
<protein>
    <submittedName>
        <fullName evidence="1">Uncharacterized protein</fullName>
    </submittedName>
</protein>
<dbReference type="Proteomes" id="UP000076023">
    <property type="component" value="Unassembled WGS sequence"/>
</dbReference>
<dbReference type="EMBL" id="BDCO01000002">
    <property type="protein sequence ID" value="GAT31669.1"/>
    <property type="molecule type" value="Genomic_DNA"/>
</dbReference>
<dbReference type="AlphaFoldDB" id="A0A146G1D2"/>
<organism evidence="1 2">
    <name type="scientific">Terrimicrobium sacchariphilum</name>
    <dbReference type="NCBI Taxonomy" id="690879"/>
    <lineage>
        <taxon>Bacteria</taxon>
        <taxon>Pseudomonadati</taxon>
        <taxon>Verrucomicrobiota</taxon>
        <taxon>Terrimicrobiia</taxon>
        <taxon>Terrimicrobiales</taxon>
        <taxon>Terrimicrobiaceae</taxon>
        <taxon>Terrimicrobium</taxon>
    </lineage>
</organism>
<accession>A0A146G1D2</accession>
<comment type="caution">
    <text evidence="1">The sequence shown here is derived from an EMBL/GenBank/DDBJ whole genome shotgun (WGS) entry which is preliminary data.</text>
</comment>
<evidence type="ECO:0000313" key="1">
    <source>
        <dbReference type="EMBL" id="GAT31669.1"/>
    </source>
</evidence>
<proteinExistence type="predicted"/>
<sequence>MDFAEGVKEYRTYRGDFDAPDRYGAEIPTREVLLRSKSANVFGDLRELSVTPI</sequence>
<name>A0A146G1D2_TERSA</name>
<dbReference type="STRING" id="690879.TSACC_263"/>